<dbReference type="Pfam" id="PF21993">
    <property type="entry name" value="TetR_C_13_2"/>
    <property type="match status" value="1"/>
</dbReference>
<dbReference type="PANTHER" id="PTHR47506">
    <property type="entry name" value="TRANSCRIPTIONAL REGULATORY PROTEIN"/>
    <property type="match status" value="1"/>
</dbReference>
<dbReference type="RefSeq" id="WP_344993111.1">
    <property type="nucleotide sequence ID" value="NZ_BAABFR010000017.1"/>
</dbReference>
<feature type="DNA-binding region" description="H-T-H motif" evidence="4">
    <location>
        <begin position="29"/>
        <end position="48"/>
    </location>
</feature>
<dbReference type="InterPro" id="IPR009057">
    <property type="entry name" value="Homeodomain-like_sf"/>
</dbReference>
<evidence type="ECO:0000259" key="5">
    <source>
        <dbReference type="PROSITE" id="PS50977"/>
    </source>
</evidence>
<evidence type="ECO:0000313" key="7">
    <source>
        <dbReference type="Proteomes" id="UP001500635"/>
    </source>
</evidence>
<accession>A0ABP8JD14</accession>
<reference evidence="7" key="1">
    <citation type="journal article" date="2019" name="Int. J. Syst. Evol. Microbiol.">
        <title>The Global Catalogue of Microorganisms (GCM) 10K type strain sequencing project: providing services to taxonomists for standard genome sequencing and annotation.</title>
        <authorList>
            <consortium name="The Broad Institute Genomics Platform"/>
            <consortium name="The Broad Institute Genome Sequencing Center for Infectious Disease"/>
            <person name="Wu L."/>
            <person name="Ma J."/>
        </authorList>
    </citation>
    <scope>NUCLEOTIDE SEQUENCE [LARGE SCALE GENOMIC DNA]</scope>
    <source>
        <strain evidence="7">JCM 17688</strain>
    </source>
</reference>
<evidence type="ECO:0000313" key="6">
    <source>
        <dbReference type="EMBL" id="GAA4388863.1"/>
    </source>
</evidence>
<keyword evidence="1" id="KW-0805">Transcription regulation</keyword>
<sequence>MPEARGDARTKMVEAAVVVLARSGYQGASFSAVLTESGAPRGSIYHHFPGGKDELVEAALELQTARVIAMLEAMHGIPPRQVAERFLEAWHRTLIGADFAAGCSLLAVATSAGPALQATAGRLFGDWMGALTRALTVGGAPADAAAEFAADLLAASEGAVAICRAQRSTAVLDALRGRLVREAEALAG</sequence>
<name>A0ABP8JD14_9ACTN</name>
<dbReference type="EMBL" id="BAABFR010000017">
    <property type="protein sequence ID" value="GAA4388863.1"/>
    <property type="molecule type" value="Genomic_DNA"/>
</dbReference>
<evidence type="ECO:0000256" key="4">
    <source>
        <dbReference type="PROSITE-ProRule" id="PRU00335"/>
    </source>
</evidence>
<keyword evidence="3" id="KW-0804">Transcription</keyword>
<feature type="domain" description="HTH tetR-type" evidence="5">
    <location>
        <begin position="6"/>
        <end position="66"/>
    </location>
</feature>
<evidence type="ECO:0000256" key="2">
    <source>
        <dbReference type="ARBA" id="ARBA00023125"/>
    </source>
</evidence>
<dbReference type="SUPFAM" id="SSF46689">
    <property type="entry name" value="Homeodomain-like"/>
    <property type="match status" value="1"/>
</dbReference>
<dbReference type="Gene3D" id="1.10.357.10">
    <property type="entry name" value="Tetracycline Repressor, domain 2"/>
    <property type="match status" value="1"/>
</dbReference>
<dbReference type="Pfam" id="PF00440">
    <property type="entry name" value="TetR_N"/>
    <property type="match status" value="1"/>
</dbReference>
<dbReference type="InterPro" id="IPR036271">
    <property type="entry name" value="Tet_transcr_reg_TetR-rel_C_sf"/>
</dbReference>
<comment type="caution">
    <text evidence="6">The sequence shown here is derived from an EMBL/GenBank/DDBJ whole genome shotgun (WGS) entry which is preliminary data.</text>
</comment>
<organism evidence="6 7">
    <name type="scientific">Tsukamurella soli</name>
    <dbReference type="NCBI Taxonomy" id="644556"/>
    <lineage>
        <taxon>Bacteria</taxon>
        <taxon>Bacillati</taxon>
        <taxon>Actinomycetota</taxon>
        <taxon>Actinomycetes</taxon>
        <taxon>Mycobacteriales</taxon>
        <taxon>Tsukamurellaceae</taxon>
        <taxon>Tsukamurella</taxon>
    </lineage>
</organism>
<dbReference type="PANTHER" id="PTHR47506:SF3">
    <property type="entry name" value="HTH-TYPE TRANSCRIPTIONAL REGULATOR LMRA"/>
    <property type="match status" value="1"/>
</dbReference>
<evidence type="ECO:0000256" key="1">
    <source>
        <dbReference type="ARBA" id="ARBA00023015"/>
    </source>
</evidence>
<dbReference type="SUPFAM" id="SSF48498">
    <property type="entry name" value="Tetracyclin repressor-like, C-terminal domain"/>
    <property type="match status" value="1"/>
</dbReference>
<evidence type="ECO:0000256" key="3">
    <source>
        <dbReference type="ARBA" id="ARBA00023163"/>
    </source>
</evidence>
<proteinExistence type="predicted"/>
<dbReference type="InterPro" id="IPR054156">
    <property type="entry name" value="YxaF_TetR_C"/>
</dbReference>
<dbReference type="PROSITE" id="PS50977">
    <property type="entry name" value="HTH_TETR_2"/>
    <property type="match status" value="1"/>
</dbReference>
<dbReference type="Proteomes" id="UP001500635">
    <property type="component" value="Unassembled WGS sequence"/>
</dbReference>
<gene>
    <name evidence="6" type="ORF">GCM10023147_14830</name>
</gene>
<dbReference type="InterPro" id="IPR001647">
    <property type="entry name" value="HTH_TetR"/>
</dbReference>
<keyword evidence="7" id="KW-1185">Reference proteome</keyword>
<protein>
    <submittedName>
        <fullName evidence="6">TetR/AcrR family transcriptional regulator</fullName>
    </submittedName>
</protein>
<keyword evidence="2 4" id="KW-0238">DNA-binding</keyword>